<name>A0A3M0YYV3_9BACT</name>
<dbReference type="GO" id="GO:0070006">
    <property type="term" value="F:metalloaminopeptidase activity"/>
    <property type="evidence" value="ECO:0007669"/>
    <property type="project" value="UniProtKB-UniRule"/>
</dbReference>
<comment type="function">
    <text evidence="1 6">Removes the N-terminal methionine from nascent proteins. The N-terminal methionine is often cleaved when the second residue in the primary sequence is small and uncharged (Met-Ala-, Cys, Gly, Pro, Ser, Thr, or Val). Requires deformylation of the N(alpha)-formylated initiator methionine before it can be hydrolyzed.</text>
</comment>
<dbReference type="EMBL" id="RFKV01000056">
    <property type="protein sequence ID" value="RMD77189.1"/>
    <property type="molecule type" value="Genomic_DNA"/>
</dbReference>
<proteinExistence type="inferred from homology"/>
<dbReference type="PANTHER" id="PTHR43330:SF27">
    <property type="entry name" value="METHIONINE AMINOPEPTIDASE"/>
    <property type="match status" value="1"/>
</dbReference>
<evidence type="ECO:0000313" key="9">
    <source>
        <dbReference type="EMBL" id="RMD77189.1"/>
    </source>
</evidence>
<comment type="caution">
    <text evidence="9">The sequence shown here is derived from an EMBL/GenBank/DDBJ whole genome shotgun (WGS) entry which is preliminary data.</text>
</comment>
<dbReference type="AlphaFoldDB" id="A0A3M0YYV3"/>
<dbReference type="EC" id="3.4.11.18" evidence="6 7"/>
<evidence type="ECO:0000259" key="8">
    <source>
        <dbReference type="Pfam" id="PF00557"/>
    </source>
</evidence>
<dbReference type="HAMAP" id="MF_01974">
    <property type="entry name" value="MetAP_1"/>
    <property type="match status" value="1"/>
</dbReference>
<feature type="binding site" evidence="6">
    <location>
        <position position="114"/>
    </location>
    <ligand>
        <name>a divalent metal cation</name>
        <dbReference type="ChEBI" id="CHEBI:60240"/>
        <label>1</label>
    </ligand>
</feature>
<dbReference type="GO" id="GO:0046872">
    <property type="term" value="F:metal ion binding"/>
    <property type="evidence" value="ECO:0007669"/>
    <property type="project" value="UniProtKB-UniRule"/>
</dbReference>
<feature type="binding site" evidence="6">
    <location>
        <position position="103"/>
    </location>
    <ligand>
        <name>a divalent metal cation</name>
        <dbReference type="ChEBI" id="CHEBI:60240"/>
        <label>1</label>
    </ligand>
</feature>
<accession>A0A3M0YYV3</accession>
<feature type="binding site" evidence="6">
    <location>
        <position position="210"/>
    </location>
    <ligand>
        <name>a divalent metal cation</name>
        <dbReference type="ChEBI" id="CHEBI:60240"/>
        <label>2</label>
        <note>catalytic</note>
    </ligand>
</feature>
<dbReference type="GO" id="GO:0006508">
    <property type="term" value="P:proteolysis"/>
    <property type="evidence" value="ECO:0007669"/>
    <property type="project" value="UniProtKB-KW"/>
</dbReference>
<dbReference type="Pfam" id="PF00557">
    <property type="entry name" value="Peptidase_M24"/>
    <property type="match status" value="1"/>
</dbReference>
<organism evidence="9 10">
    <name type="scientific">Candidatus Dojkabacteria bacterium</name>
    <dbReference type="NCBI Taxonomy" id="2099670"/>
    <lineage>
        <taxon>Bacteria</taxon>
        <taxon>Candidatus Dojkabacteria</taxon>
    </lineage>
</organism>
<feature type="binding site" evidence="6">
    <location>
        <position position="241"/>
    </location>
    <ligand>
        <name>a divalent metal cation</name>
        <dbReference type="ChEBI" id="CHEBI:60240"/>
        <label>2</label>
        <note>catalytic</note>
    </ligand>
</feature>
<dbReference type="InterPro" id="IPR001714">
    <property type="entry name" value="Pept_M24_MAP"/>
</dbReference>
<dbReference type="Gene3D" id="3.90.230.10">
    <property type="entry name" value="Creatinase/methionine aminopeptidase superfamily"/>
    <property type="match status" value="1"/>
</dbReference>
<evidence type="ECO:0000256" key="3">
    <source>
        <dbReference type="ARBA" id="ARBA00022670"/>
    </source>
</evidence>
<dbReference type="InterPro" id="IPR000994">
    <property type="entry name" value="Pept_M24"/>
</dbReference>
<feature type="binding site" evidence="6">
    <location>
        <position position="85"/>
    </location>
    <ligand>
        <name>substrate</name>
    </ligand>
</feature>
<keyword evidence="4 6" id="KW-0479">Metal-binding</keyword>
<dbReference type="InterPro" id="IPR036005">
    <property type="entry name" value="Creatinase/aminopeptidase-like"/>
</dbReference>
<dbReference type="InterPro" id="IPR002467">
    <property type="entry name" value="Pept_M24A_MAP1"/>
</dbReference>
<reference evidence="9 10" key="1">
    <citation type="submission" date="2018-10" db="EMBL/GenBank/DDBJ databases">
        <title>Thermophilic Lithotrophy and Phototrophy in an Intertidal, Iron-rich, Geothermal Spring.</title>
        <authorList>
            <person name="Ward L.M."/>
            <person name="Idei A."/>
            <person name="Nakagawa M."/>
            <person name="Ueno Y."/>
            <person name="Fischer W."/>
            <person name="Mcglynn S.E."/>
        </authorList>
    </citation>
    <scope>NUCLEOTIDE SEQUENCE [LARGE SCALE GENOMIC DNA]</scope>
    <source>
        <strain evidence="9">J137</strain>
    </source>
</reference>
<comment type="catalytic activity">
    <reaction evidence="6 7">
        <text>Release of N-terminal amino acids, preferentially methionine, from peptides and arylamides.</text>
        <dbReference type="EC" id="3.4.11.18"/>
    </reaction>
</comment>
<dbReference type="PRINTS" id="PR00599">
    <property type="entry name" value="MAPEPTIDASE"/>
</dbReference>
<evidence type="ECO:0000313" key="10">
    <source>
        <dbReference type="Proteomes" id="UP000269410"/>
    </source>
</evidence>
<dbReference type="PANTHER" id="PTHR43330">
    <property type="entry name" value="METHIONINE AMINOPEPTIDASE"/>
    <property type="match status" value="1"/>
</dbReference>
<dbReference type="NCBIfam" id="TIGR00500">
    <property type="entry name" value="met_pdase_I"/>
    <property type="match status" value="1"/>
</dbReference>
<comment type="cofactor">
    <cofactor evidence="6">
        <name>Co(2+)</name>
        <dbReference type="ChEBI" id="CHEBI:48828"/>
    </cofactor>
    <cofactor evidence="6">
        <name>Zn(2+)</name>
        <dbReference type="ChEBI" id="CHEBI:29105"/>
    </cofactor>
    <cofactor evidence="6">
        <name>Mn(2+)</name>
        <dbReference type="ChEBI" id="CHEBI:29035"/>
    </cofactor>
    <cofactor evidence="6">
        <name>Fe(2+)</name>
        <dbReference type="ChEBI" id="CHEBI:29033"/>
    </cofactor>
    <text evidence="6">Binds 2 divalent metal cations per subunit. Has a high-affinity and a low affinity metal-binding site. The true nature of the physiological cofactor is under debate. The enzyme is active with cobalt, zinc, manganese or divalent iron ions. Most likely, methionine aminopeptidases function as mononuclear Fe(2+)-metalloproteases under physiological conditions, and the catalytically relevant metal-binding site has been assigned to the histidine-containing high-affinity site.</text>
</comment>
<keyword evidence="2 6" id="KW-0031">Aminopeptidase</keyword>
<feature type="binding site" evidence="6">
    <location>
        <position position="184"/>
    </location>
    <ligand>
        <name>substrate</name>
    </ligand>
</feature>
<comment type="subunit">
    <text evidence="6">Monomer.</text>
</comment>
<feature type="binding site" evidence="6">
    <location>
        <position position="114"/>
    </location>
    <ligand>
        <name>a divalent metal cation</name>
        <dbReference type="ChEBI" id="CHEBI:60240"/>
        <label>2</label>
        <note>catalytic</note>
    </ligand>
</feature>
<evidence type="ECO:0000256" key="5">
    <source>
        <dbReference type="ARBA" id="ARBA00022801"/>
    </source>
</evidence>
<evidence type="ECO:0000256" key="4">
    <source>
        <dbReference type="ARBA" id="ARBA00022723"/>
    </source>
</evidence>
<evidence type="ECO:0000256" key="1">
    <source>
        <dbReference type="ARBA" id="ARBA00002521"/>
    </source>
</evidence>
<evidence type="ECO:0000256" key="2">
    <source>
        <dbReference type="ARBA" id="ARBA00022438"/>
    </source>
</evidence>
<evidence type="ECO:0000256" key="6">
    <source>
        <dbReference type="HAMAP-Rule" id="MF_01974"/>
    </source>
</evidence>
<dbReference type="GO" id="GO:0004239">
    <property type="term" value="F:initiator methionyl aminopeptidase activity"/>
    <property type="evidence" value="ECO:0007669"/>
    <property type="project" value="UniProtKB-UniRule"/>
</dbReference>
<comment type="similarity">
    <text evidence="6">Belongs to the peptidase M24A family. Methionine aminopeptidase type 1 subfamily.</text>
</comment>
<dbReference type="SUPFAM" id="SSF55920">
    <property type="entry name" value="Creatinase/aminopeptidase"/>
    <property type="match status" value="1"/>
</dbReference>
<protein>
    <recommendedName>
        <fullName evidence="6 7">Methionine aminopeptidase</fullName>
        <shortName evidence="6">MAP</shortName>
        <shortName evidence="6">MetAP</shortName>
        <ecNumber evidence="6 7">3.4.11.18</ecNumber>
    </recommendedName>
    <alternativeName>
        <fullName evidence="6">Peptidase M</fullName>
    </alternativeName>
</protein>
<feature type="binding site" evidence="6">
    <location>
        <position position="241"/>
    </location>
    <ligand>
        <name>a divalent metal cation</name>
        <dbReference type="ChEBI" id="CHEBI:60240"/>
        <label>1</label>
    </ligand>
</feature>
<gene>
    <name evidence="6 9" type="primary">map</name>
    <name evidence="9" type="ORF">D6810_01705</name>
</gene>
<keyword evidence="5 6" id="KW-0378">Hydrolase</keyword>
<dbReference type="Proteomes" id="UP000269410">
    <property type="component" value="Unassembled WGS sequence"/>
</dbReference>
<dbReference type="GO" id="GO:0005829">
    <property type="term" value="C:cytosol"/>
    <property type="evidence" value="ECO:0007669"/>
    <property type="project" value="TreeGrafter"/>
</dbReference>
<keyword evidence="3 6" id="KW-0645">Protease</keyword>
<evidence type="ECO:0000256" key="7">
    <source>
        <dbReference type="RuleBase" id="RU003653"/>
    </source>
</evidence>
<feature type="domain" description="Peptidase M24" evidence="8">
    <location>
        <begin position="17"/>
        <end position="246"/>
    </location>
</feature>
<feature type="binding site" evidence="6">
    <location>
        <position position="177"/>
    </location>
    <ligand>
        <name>a divalent metal cation</name>
        <dbReference type="ChEBI" id="CHEBI:60240"/>
        <label>2</label>
        <note>catalytic</note>
    </ligand>
</feature>
<sequence>MSGVISVIKDRQDYNNLIQACEISKKILRVVVSQVKEGNTPFEINELTKSLCKQYNCKPAFFGVKGPKGPFPGYLCISTNDEVLHGVPLSKREFKSGDVVKVDFGLYAYGMYTDHCVNVIVGDVSEQVKKLVEISKLCIEKGIENAISGGWTGDISNAMETVCKLSKVDFVKTFCGHGIGKKLHMDPEVLTYGERGTGTKLIEGMVLTIENQITSGSADLYLDKDGWTLKTKDGSLAFMTEHMIIIRKKQAEVLTRI</sequence>